<organism evidence="6 7">
    <name type="scientific">Canavalia gladiata</name>
    <name type="common">Sword bean</name>
    <name type="synonym">Dolichos gladiatus</name>
    <dbReference type="NCBI Taxonomy" id="3824"/>
    <lineage>
        <taxon>Eukaryota</taxon>
        <taxon>Viridiplantae</taxon>
        <taxon>Streptophyta</taxon>
        <taxon>Embryophyta</taxon>
        <taxon>Tracheophyta</taxon>
        <taxon>Spermatophyta</taxon>
        <taxon>Magnoliopsida</taxon>
        <taxon>eudicotyledons</taxon>
        <taxon>Gunneridae</taxon>
        <taxon>Pentapetalae</taxon>
        <taxon>rosids</taxon>
        <taxon>fabids</taxon>
        <taxon>Fabales</taxon>
        <taxon>Fabaceae</taxon>
        <taxon>Papilionoideae</taxon>
        <taxon>50 kb inversion clade</taxon>
        <taxon>NPAAA clade</taxon>
        <taxon>indigoferoid/millettioid clade</taxon>
        <taxon>Phaseoleae</taxon>
        <taxon>Canavalia</taxon>
    </lineage>
</organism>
<dbReference type="Proteomes" id="UP001367508">
    <property type="component" value="Unassembled WGS sequence"/>
</dbReference>
<comment type="caution">
    <text evidence="6">The sequence shown here is derived from an EMBL/GenBank/DDBJ whole genome shotgun (WGS) entry which is preliminary data.</text>
</comment>
<keyword evidence="3 4" id="KW-0808">Transferase</keyword>
<dbReference type="EMBL" id="JAYMYQ010000001">
    <property type="protein sequence ID" value="KAK7362417.1"/>
    <property type="molecule type" value="Genomic_DNA"/>
</dbReference>
<dbReference type="Gene3D" id="3.40.50.2000">
    <property type="entry name" value="Glycogen Phosphorylase B"/>
    <property type="match status" value="2"/>
</dbReference>
<proteinExistence type="inferred from homology"/>
<keyword evidence="2 4" id="KW-0328">Glycosyltransferase</keyword>
<dbReference type="InterPro" id="IPR035595">
    <property type="entry name" value="UDP_glycos_trans_CS"/>
</dbReference>
<evidence type="ECO:0000256" key="3">
    <source>
        <dbReference type="ARBA" id="ARBA00022679"/>
    </source>
</evidence>
<keyword evidence="7" id="KW-1185">Reference proteome</keyword>
<dbReference type="PANTHER" id="PTHR48048:SF76">
    <property type="entry name" value="UDP-GLYCOSYLTRANSFERASE 708D1-LIKE"/>
    <property type="match status" value="1"/>
</dbReference>
<evidence type="ECO:0000256" key="2">
    <source>
        <dbReference type="ARBA" id="ARBA00022676"/>
    </source>
</evidence>
<dbReference type="PROSITE" id="PS00375">
    <property type="entry name" value="UDPGT"/>
    <property type="match status" value="1"/>
</dbReference>
<evidence type="ECO:0000256" key="4">
    <source>
        <dbReference type="RuleBase" id="RU003718"/>
    </source>
</evidence>
<dbReference type="SUPFAM" id="SSF53756">
    <property type="entry name" value="UDP-Glycosyltransferase/glycogen phosphorylase"/>
    <property type="match status" value="1"/>
</dbReference>
<evidence type="ECO:0000313" key="6">
    <source>
        <dbReference type="EMBL" id="KAK7362417.1"/>
    </source>
</evidence>
<dbReference type="FunFam" id="3.40.50.2000:FF:000056">
    <property type="entry name" value="Glycosyltransferase"/>
    <property type="match status" value="1"/>
</dbReference>
<dbReference type="AlphaFoldDB" id="A0AAN9R7V3"/>
<evidence type="ECO:0000256" key="1">
    <source>
        <dbReference type="ARBA" id="ARBA00009995"/>
    </source>
</evidence>
<name>A0AAN9R7V3_CANGL</name>
<evidence type="ECO:0000256" key="5">
    <source>
        <dbReference type="RuleBase" id="RU362057"/>
    </source>
</evidence>
<evidence type="ECO:0000313" key="7">
    <source>
        <dbReference type="Proteomes" id="UP001367508"/>
    </source>
</evidence>
<sequence>MSSEAVHVALMPSAGMGHLIPCLRLASLLVQYHCKVTLITTLPTVSLAEEQLISRFHSTFPQLNQIHLQLQKPSSPSHNSTTDPFFLRYEAIRASSNLLSPLLSSLSPPLSAFVTDVFLISLLLPITHGLGLPNYILFTSSAAMFSFFSHFPTLVPSLPELDDVKIPGISPIPISSIPHMLLLPNTIFRKIVMEDSPKVTKFQGVFVNTFEALESQSLGALNVGKVVKGMPPIYAIGPFKPCEFEQEGQWEAPLRWLDDKPVGSVVYVCFGSRTAMGRVQIREVGEGLVRSGCRFLWVVKDKVVDREEEVELDEVLGLELEERMREKGLVVKQWVDQSVILGHKAVGGFVSHCGWNSVIEAAWNGVPIMAWPQHGDQKINAGVVEMSGWGMWNKDWDWAGEGVVKGDEIGEAIKEMMKNESLKIKASQLKEAGRKATSVGGDCEVALKKLIQEWKKNVNNI</sequence>
<gene>
    <name evidence="6" type="ORF">VNO77_04528</name>
</gene>
<dbReference type="InterPro" id="IPR050481">
    <property type="entry name" value="UDP-glycosyltransf_plant"/>
</dbReference>
<dbReference type="Pfam" id="PF00201">
    <property type="entry name" value="UDPGT"/>
    <property type="match status" value="1"/>
</dbReference>
<dbReference type="PANTHER" id="PTHR48048">
    <property type="entry name" value="GLYCOSYLTRANSFERASE"/>
    <property type="match status" value="1"/>
</dbReference>
<dbReference type="EC" id="2.4.1.-" evidence="5"/>
<dbReference type="GO" id="GO:0035251">
    <property type="term" value="F:UDP-glucosyltransferase activity"/>
    <property type="evidence" value="ECO:0007669"/>
    <property type="project" value="InterPro"/>
</dbReference>
<reference evidence="6 7" key="1">
    <citation type="submission" date="2024-01" db="EMBL/GenBank/DDBJ databases">
        <title>The genomes of 5 underutilized Papilionoideae crops provide insights into root nodulation and disease resistanc.</title>
        <authorList>
            <person name="Jiang F."/>
        </authorList>
    </citation>
    <scope>NUCLEOTIDE SEQUENCE [LARGE SCALE GENOMIC DNA]</scope>
    <source>
        <strain evidence="6">LVBAO_FW01</strain>
        <tissue evidence="6">Leaves</tissue>
    </source>
</reference>
<protein>
    <recommendedName>
        <fullName evidence="5">Glycosyltransferase</fullName>
        <ecNumber evidence="5">2.4.1.-</ecNumber>
    </recommendedName>
</protein>
<accession>A0AAN9R7V3</accession>
<comment type="similarity">
    <text evidence="1 4">Belongs to the UDP-glycosyltransferase family.</text>
</comment>
<dbReference type="InterPro" id="IPR002213">
    <property type="entry name" value="UDP_glucos_trans"/>
</dbReference>
<dbReference type="CDD" id="cd03784">
    <property type="entry name" value="GT1_Gtf-like"/>
    <property type="match status" value="1"/>
</dbReference>